<gene>
    <name evidence="2" type="ORF">KIH27_00475</name>
</gene>
<protein>
    <submittedName>
        <fullName evidence="2">AAA family ATPase</fullName>
    </submittedName>
</protein>
<dbReference type="SMART" id="SM00382">
    <property type="entry name" value="AAA"/>
    <property type="match status" value="1"/>
</dbReference>
<proteinExistence type="predicted"/>
<dbReference type="CDD" id="cd00009">
    <property type="entry name" value="AAA"/>
    <property type="match status" value="1"/>
</dbReference>
<accession>A0ABS5RCR3</accession>
<dbReference type="EMBL" id="JAHCLR010000001">
    <property type="protein sequence ID" value="MBS9532060.1"/>
    <property type="molecule type" value="Genomic_DNA"/>
</dbReference>
<dbReference type="SUPFAM" id="SSF52540">
    <property type="entry name" value="P-loop containing nucleoside triphosphate hydrolases"/>
    <property type="match status" value="1"/>
</dbReference>
<dbReference type="InterPro" id="IPR003593">
    <property type="entry name" value="AAA+_ATPase"/>
</dbReference>
<keyword evidence="3" id="KW-1185">Reference proteome</keyword>
<comment type="caution">
    <text evidence="2">The sequence shown here is derived from an EMBL/GenBank/DDBJ whole genome shotgun (WGS) entry which is preliminary data.</text>
</comment>
<reference evidence="2 3" key="1">
    <citation type="submission" date="2021-05" db="EMBL/GenBank/DDBJ databases">
        <title>Mycobacterium acidophilum sp. nov., an extremely acid-tolerant member of the genus Mycobacterium.</title>
        <authorList>
            <person name="Xia J."/>
        </authorList>
    </citation>
    <scope>NUCLEOTIDE SEQUENCE [LARGE SCALE GENOMIC DNA]</scope>
    <source>
        <strain evidence="2 3">M1</strain>
    </source>
</reference>
<dbReference type="Gene3D" id="3.40.50.300">
    <property type="entry name" value="P-loop containing nucleotide triphosphate hydrolases"/>
    <property type="match status" value="1"/>
</dbReference>
<dbReference type="PANTHER" id="PTHR37291">
    <property type="entry name" value="5-METHYLCYTOSINE-SPECIFIC RESTRICTION ENZYME B"/>
    <property type="match status" value="1"/>
</dbReference>
<organism evidence="2 3">
    <name type="scientific">Mycolicibacter acidiphilus</name>
    <dbReference type="NCBI Taxonomy" id="2835306"/>
    <lineage>
        <taxon>Bacteria</taxon>
        <taxon>Bacillati</taxon>
        <taxon>Actinomycetota</taxon>
        <taxon>Actinomycetes</taxon>
        <taxon>Mycobacteriales</taxon>
        <taxon>Mycobacteriaceae</taxon>
        <taxon>Mycolicibacter</taxon>
    </lineage>
</organism>
<sequence>MVFAEPTLGRRNAPQVEKVSAQILQDCLISDGSLLTPGASIWNLDTATELQLFFAKTPDAPVSVSEARVQELPAASPAARQLYAEIDILYLLPHTLDRAAKIQEVEKLLDQLDTPVDLTSDVLDAFAEGVLYKGQGLHRQRWQYLSFLVEFVTHVKQQDTDVRCRSASDHHALSSLVRDAPGPKAQVQRHALLYLFQPRHFPPIVSDDHRSRLRNRLSEYLFRDDVDAGIREIILSIEAQAGGPVDLYDATWRPRWLDEPLSDGEDSDPVESSRYSIDDIVGDGCFHDRNRLQDILTRWQEKKNLVLQGAPGTGKTWLAKRLAQALIGSPSTEAIRIVQFHPNTSYEDFVRGWRPDADGRLKLIDGALIEHAGLAEKSAGVPHVLIIEEINRGNPAQAFGEMLTLIEASKRSARDALTLSYRHFDDEQFHLPENLYIIGTMNVADRSLALVDFALRRRFAFETLEPALTDAWATHTAEKLGNDAVATNEIRLRIETLNRTIADDPMLGPHFAVGHSFVTPVTRHDDARGWFDGVVQTQIAPLLAEYWFDNPDKAKAEVGKLRL</sequence>
<evidence type="ECO:0000313" key="3">
    <source>
        <dbReference type="Proteomes" id="UP001519535"/>
    </source>
</evidence>
<feature type="domain" description="AAA+ ATPase" evidence="1">
    <location>
        <begin position="301"/>
        <end position="465"/>
    </location>
</feature>
<evidence type="ECO:0000313" key="2">
    <source>
        <dbReference type="EMBL" id="MBS9532060.1"/>
    </source>
</evidence>
<evidence type="ECO:0000259" key="1">
    <source>
        <dbReference type="SMART" id="SM00382"/>
    </source>
</evidence>
<dbReference type="PANTHER" id="PTHR37291:SF1">
    <property type="entry name" value="TYPE IV METHYL-DIRECTED RESTRICTION ENZYME ECOKMCRB SUBUNIT"/>
    <property type="match status" value="1"/>
</dbReference>
<name>A0ABS5RCR3_9MYCO</name>
<dbReference type="RefSeq" id="WP_214090944.1">
    <property type="nucleotide sequence ID" value="NZ_JAHCLR010000001.1"/>
</dbReference>
<dbReference type="Pfam" id="PF07728">
    <property type="entry name" value="AAA_5"/>
    <property type="match status" value="1"/>
</dbReference>
<dbReference type="Proteomes" id="UP001519535">
    <property type="component" value="Unassembled WGS sequence"/>
</dbReference>
<dbReference type="InterPro" id="IPR027417">
    <property type="entry name" value="P-loop_NTPase"/>
</dbReference>
<dbReference type="InterPro" id="IPR052934">
    <property type="entry name" value="Methyl-DNA_Rec/Restrict_Enz"/>
</dbReference>
<dbReference type="InterPro" id="IPR011704">
    <property type="entry name" value="ATPase_dyneun-rel_AAA"/>
</dbReference>